<gene>
    <name evidence="1" type="ORF">PISMIDRAFT_679909</name>
</gene>
<reference evidence="2" key="2">
    <citation type="submission" date="2015-01" db="EMBL/GenBank/DDBJ databases">
        <title>Evolutionary Origins and Diversification of the Mycorrhizal Mutualists.</title>
        <authorList>
            <consortium name="DOE Joint Genome Institute"/>
            <consortium name="Mycorrhizal Genomics Consortium"/>
            <person name="Kohler A."/>
            <person name="Kuo A."/>
            <person name="Nagy L.G."/>
            <person name="Floudas D."/>
            <person name="Copeland A."/>
            <person name="Barry K.W."/>
            <person name="Cichocki N."/>
            <person name="Veneault-Fourrey C."/>
            <person name="LaButti K."/>
            <person name="Lindquist E.A."/>
            <person name="Lipzen A."/>
            <person name="Lundell T."/>
            <person name="Morin E."/>
            <person name="Murat C."/>
            <person name="Riley R."/>
            <person name="Ohm R."/>
            <person name="Sun H."/>
            <person name="Tunlid A."/>
            <person name="Henrissat B."/>
            <person name="Grigoriev I.V."/>
            <person name="Hibbett D.S."/>
            <person name="Martin F."/>
        </authorList>
    </citation>
    <scope>NUCLEOTIDE SEQUENCE [LARGE SCALE GENOMIC DNA]</scope>
    <source>
        <strain evidence="2">441</strain>
    </source>
</reference>
<keyword evidence="2" id="KW-1185">Reference proteome</keyword>
<dbReference type="Proteomes" id="UP000054018">
    <property type="component" value="Unassembled WGS sequence"/>
</dbReference>
<name>A0A0C9ZSH8_9AGAM</name>
<organism evidence="1 2">
    <name type="scientific">Pisolithus microcarpus 441</name>
    <dbReference type="NCBI Taxonomy" id="765257"/>
    <lineage>
        <taxon>Eukaryota</taxon>
        <taxon>Fungi</taxon>
        <taxon>Dikarya</taxon>
        <taxon>Basidiomycota</taxon>
        <taxon>Agaricomycotina</taxon>
        <taxon>Agaricomycetes</taxon>
        <taxon>Agaricomycetidae</taxon>
        <taxon>Boletales</taxon>
        <taxon>Sclerodermatineae</taxon>
        <taxon>Pisolithaceae</taxon>
        <taxon>Pisolithus</taxon>
    </lineage>
</organism>
<dbReference type="AlphaFoldDB" id="A0A0C9ZSH8"/>
<dbReference type="EMBL" id="KN833736">
    <property type="protein sequence ID" value="KIK22708.1"/>
    <property type="molecule type" value="Genomic_DNA"/>
</dbReference>
<sequence length="98" mass="9515">MWTILLVLSVLAASSPVPAPAPNPAPVAMPDPAPEPIDPELAAVLSGNLNLACANGCAAASSAQQTDVNANAATVGSAAKPVHLLGAVMIVGTLLAAL</sequence>
<evidence type="ECO:0000313" key="1">
    <source>
        <dbReference type="EMBL" id="KIK22708.1"/>
    </source>
</evidence>
<reference evidence="1 2" key="1">
    <citation type="submission" date="2014-04" db="EMBL/GenBank/DDBJ databases">
        <authorList>
            <consortium name="DOE Joint Genome Institute"/>
            <person name="Kuo A."/>
            <person name="Kohler A."/>
            <person name="Costa M.D."/>
            <person name="Nagy L.G."/>
            <person name="Floudas D."/>
            <person name="Copeland A."/>
            <person name="Barry K.W."/>
            <person name="Cichocki N."/>
            <person name="Veneault-Fourrey C."/>
            <person name="LaButti K."/>
            <person name="Lindquist E.A."/>
            <person name="Lipzen A."/>
            <person name="Lundell T."/>
            <person name="Morin E."/>
            <person name="Murat C."/>
            <person name="Sun H."/>
            <person name="Tunlid A."/>
            <person name="Henrissat B."/>
            <person name="Grigoriev I.V."/>
            <person name="Hibbett D.S."/>
            <person name="Martin F."/>
            <person name="Nordberg H.P."/>
            <person name="Cantor M.N."/>
            <person name="Hua S.X."/>
        </authorList>
    </citation>
    <scope>NUCLEOTIDE SEQUENCE [LARGE SCALE GENOMIC DNA]</scope>
    <source>
        <strain evidence="1 2">441</strain>
    </source>
</reference>
<evidence type="ECO:0000313" key="2">
    <source>
        <dbReference type="Proteomes" id="UP000054018"/>
    </source>
</evidence>
<dbReference type="OrthoDB" id="2706497at2759"/>
<proteinExistence type="predicted"/>
<accession>A0A0C9ZSH8</accession>
<protein>
    <submittedName>
        <fullName evidence="1">Uncharacterized protein</fullName>
    </submittedName>
</protein>
<dbReference type="HOGENOM" id="CLU_2400336_0_0_1"/>